<comment type="caution">
    <text evidence="2">The sequence shown here is derived from an EMBL/GenBank/DDBJ whole genome shotgun (WGS) entry which is preliminary data.</text>
</comment>
<protein>
    <submittedName>
        <fullName evidence="2">Uncharacterized protein</fullName>
    </submittedName>
</protein>
<accession>A0A8H6DRM6</accession>
<keyword evidence="1" id="KW-0812">Transmembrane</keyword>
<name>A0A8H6DRM6_COCSA</name>
<feature type="transmembrane region" description="Helical" evidence="1">
    <location>
        <begin position="6"/>
        <end position="34"/>
    </location>
</feature>
<sequence>MFNAETLSIIIPSIILFVMRSLYLLVAIAATFSIPRISSESMHWSESSARRIVSMRLAIALHALPPAACIAALATALAELRSFSLRLHMLTFGFIHISDWIHQNGGVLNNNDEPQNRWIARAVVMVIYFLAIGGTIYSHR</sequence>
<proteinExistence type="predicted"/>
<feature type="transmembrane region" description="Helical" evidence="1">
    <location>
        <begin position="118"/>
        <end position="137"/>
    </location>
</feature>
<keyword evidence="1" id="KW-0472">Membrane</keyword>
<organism evidence="2 3">
    <name type="scientific">Cochliobolus sativus</name>
    <name type="common">Common root rot and spot blotch fungus</name>
    <name type="synonym">Bipolaris sorokiniana</name>
    <dbReference type="NCBI Taxonomy" id="45130"/>
    <lineage>
        <taxon>Eukaryota</taxon>
        <taxon>Fungi</taxon>
        <taxon>Dikarya</taxon>
        <taxon>Ascomycota</taxon>
        <taxon>Pezizomycotina</taxon>
        <taxon>Dothideomycetes</taxon>
        <taxon>Pleosporomycetidae</taxon>
        <taxon>Pleosporales</taxon>
        <taxon>Pleosporineae</taxon>
        <taxon>Pleosporaceae</taxon>
        <taxon>Bipolaris</taxon>
    </lineage>
</organism>
<gene>
    <name evidence="2" type="ORF">GGP41_009375</name>
</gene>
<dbReference type="AlphaFoldDB" id="A0A8H6DRM6"/>
<keyword evidence="1" id="KW-1133">Transmembrane helix</keyword>
<dbReference type="EMBL" id="WNKQ01000018">
    <property type="protein sequence ID" value="KAF5845594.1"/>
    <property type="molecule type" value="Genomic_DNA"/>
</dbReference>
<dbReference type="Proteomes" id="UP000624244">
    <property type="component" value="Unassembled WGS sequence"/>
</dbReference>
<reference evidence="2" key="1">
    <citation type="submission" date="2019-11" db="EMBL/GenBank/DDBJ databases">
        <title>Bipolaris sorokiniana Genome sequencing.</title>
        <authorList>
            <person name="Wang H."/>
        </authorList>
    </citation>
    <scope>NUCLEOTIDE SEQUENCE</scope>
</reference>
<evidence type="ECO:0000313" key="3">
    <source>
        <dbReference type="Proteomes" id="UP000624244"/>
    </source>
</evidence>
<evidence type="ECO:0000313" key="2">
    <source>
        <dbReference type="EMBL" id="KAF5845594.1"/>
    </source>
</evidence>
<feature type="transmembrane region" description="Helical" evidence="1">
    <location>
        <begin position="55"/>
        <end position="78"/>
    </location>
</feature>
<evidence type="ECO:0000256" key="1">
    <source>
        <dbReference type="SAM" id="Phobius"/>
    </source>
</evidence>